<organism evidence="3 4">
    <name type="scientific">Solimonas terrae</name>
    <dbReference type="NCBI Taxonomy" id="1396819"/>
    <lineage>
        <taxon>Bacteria</taxon>
        <taxon>Pseudomonadati</taxon>
        <taxon>Pseudomonadota</taxon>
        <taxon>Gammaproteobacteria</taxon>
        <taxon>Nevskiales</taxon>
        <taxon>Nevskiaceae</taxon>
        <taxon>Solimonas</taxon>
    </lineage>
</organism>
<proteinExistence type="predicted"/>
<dbReference type="InterPro" id="IPR022584">
    <property type="entry name" value="DUF2937"/>
</dbReference>
<keyword evidence="4" id="KW-1185">Reference proteome</keyword>
<evidence type="ECO:0000256" key="1">
    <source>
        <dbReference type="SAM" id="MobiDB-lite"/>
    </source>
</evidence>
<dbReference type="EMBL" id="JAAMOW010000003">
    <property type="protein sequence ID" value="NGY04510.1"/>
    <property type="molecule type" value="Genomic_DNA"/>
</dbReference>
<dbReference type="AlphaFoldDB" id="A0A6M2BQD8"/>
<dbReference type="Pfam" id="PF11157">
    <property type="entry name" value="DUF2937"/>
    <property type="match status" value="1"/>
</dbReference>
<gene>
    <name evidence="3" type="ORF">G7Y85_07035</name>
</gene>
<keyword evidence="2" id="KW-0472">Membrane</keyword>
<protein>
    <submittedName>
        <fullName evidence="3">DUF2937 family protein</fullName>
    </submittedName>
</protein>
<evidence type="ECO:0000313" key="4">
    <source>
        <dbReference type="Proteomes" id="UP000472676"/>
    </source>
</evidence>
<accession>A0A6M2BQD8</accession>
<keyword evidence="2" id="KW-1133">Transmembrane helix</keyword>
<dbReference type="Proteomes" id="UP000472676">
    <property type="component" value="Unassembled WGS sequence"/>
</dbReference>
<feature type="compositionally biased region" description="Basic and acidic residues" evidence="1">
    <location>
        <begin position="182"/>
        <end position="201"/>
    </location>
</feature>
<feature type="region of interest" description="Disordered" evidence="1">
    <location>
        <begin position="168"/>
        <end position="201"/>
    </location>
</feature>
<comment type="caution">
    <text evidence="3">The sequence shown here is derived from an EMBL/GenBank/DDBJ whole genome shotgun (WGS) entry which is preliminary data.</text>
</comment>
<dbReference type="RefSeq" id="WP_166254023.1">
    <property type="nucleotide sequence ID" value="NZ_JAAMOW010000003.1"/>
</dbReference>
<sequence>MRPLLAIIDRLLFAFGFALAMQLPQFVDSYTQRYGGYHQALVDGMAEYQRNADEHYGGDLDALIAELHAAPSPGIHGIGDQLENERAREIDMRAGLAILEHGSLPQKLWYLGRHLDRELARATWMAYTPGLPLSADALVCGLIGAIALSSLFNLLRWPFSALRRRRERPLMMPPPAPPPPRPEPREVRKPPAPVERRAPTI</sequence>
<evidence type="ECO:0000256" key="2">
    <source>
        <dbReference type="SAM" id="Phobius"/>
    </source>
</evidence>
<feature type="transmembrane region" description="Helical" evidence="2">
    <location>
        <begin position="133"/>
        <end position="155"/>
    </location>
</feature>
<feature type="compositionally biased region" description="Pro residues" evidence="1">
    <location>
        <begin position="171"/>
        <end position="181"/>
    </location>
</feature>
<evidence type="ECO:0000313" key="3">
    <source>
        <dbReference type="EMBL" id="NGY04510.1"/>
    </source>
</evidence>
<keyword evidence="2" id="KW-0812">Transmembrane</keyword>
<name>A0A6M2BQD8_9GAMM</name>
<reference evidence="3 4" key="1">
    <citation type="journal article" date="2014" name="Int. J. Syst. Evol. Microbiol.">
        <title>Solimonas terrae sp. nov., isolated from soil.</title>
        <authorList>
            <person name="Kim S.J."/>
            <person name="Moon J.Y."/>
            <person name="Weon H.Y."/>
            <person name="Ahn J.H."/>
            <person name="Chen W.M."/>
            <person name="Kwon S.W."/>
        </authorList>
    </citation>
    <scope>NUCLEOTIDE SEQUENCE [LARGE SCALE GENOMIC DNA]</scope>
    <source>
        <strain evidence="3 4">KIS83-12</strain>
    </source>
</reference>